<gene>
    <name evidence="16" type="ORF">UBRO2_05370</name>
</gene>
<feature type="binding site" evidence="12">
    <location>
        <position position="314"/>
    </location>
    <ligand>
        <name>Mg(2+)</name>
        <dbReference type="ChEBI" id="CHEBI:18420"/>
    </ligand>
</feature>
<evidence type="ECO:0000256" key="6">
    <source>
        <dbReference type="ARBA" id="ARBA00022837"/>
    </source>
</evidence>
<evidence type="ECO:0000256" key="7">
    <source>
        <dbReference type="ARBA" id="ARBA00022842"/>
    </source>
</evidence>
<dbReference type="Proteomes" id="UP000658997">
    <property type="component" value="Unassembled WGS sequence"/>
</dbReference>
<evidence type="ECO:0000256" key="3">
    <source>
        <dbReference type="ARBA" id="ARBA00012094"/>
    </source>
</evidence>
<protein>
    <recommendedName>
        <fullName evidence="3 13">Fumarylacetoacetase</fullName>
        <ecNumber evidence="3 13">3.7.1.2</ecNumber>
    </recommendedName>
    <alternativeName>
        <fullName evidence="13">Fumarylacetoacetate hydrolase</fullName>
    </alternativeName>
</protein>
<comment type="caution">
    <text evidence="16">The sequence shown here is derived from an EMBL/GenBank/DDBJ whole genome shotgun (WGS) entry which is preliminary data.</text>
</comment>
<comment type="pathway">
    <text evidence="1 13">Amino-acid degradation; L-phenylalanine degradation; acetoacetate and fumarate from L-phenylalanine: step 6/6.</text>
</comment>
<keyword evidence="8 13" id="KW-0828">Tyrosine catabolism</keyword>
<evidence type="ECO:0000256" key="11">
    <source>
        <dbReference type="PIRSR" id="PIRSR605959-2"/>
    </source>
</evidence>
<comment type="catalytic activity">
    <reaction evidence="13">
        <text>4-fumarylacetoacetate + H2O = acetoacetate + fumarate + H(+)</text>
        <dbReference type="Rhea" id="RHEA:10244"/>
        <dbReference type="ChEBI" id="CHEBI:13705"/>
        <dbReference type="ChEBI" id="CHEBI:15377"/>
        <dbReference type="ChEBI" id="CHEBI:15378"/>
        <dbReference type="ChEBI" id="CHEBI:18034"/>
        <dbReference type="ChEBI" id="CHEBI:29806"/>
        <dbReference type="EC" id="3.7.1.2"/>
    </reaction>
</comment>
<evidence type="ECO:0000256" key="4">
    <source>
        <dbReference type="ARBA" id="ARBA00022723"/>
    </source>
</evidence>
<dbReference type="InterPro" id="IPR015377">
    <property type="entry name" value="Fumarylacetoacetase_N"/>
</dbReference>
<dbReference type="InterPro" id="IPR005959">
    <property type="entry name" value="Fumarylacetoacetase"/>
</dbReference>
<feature type="binding site" evidence="11">
    <location>
        <position position="301"/>
    </location>
    <ligand>
        <name>substrate</name>
    </ligand>
</feature>
<name>A0A8H8TVX7_9BASI</name>
<keyword evidence="7 12" id="KW-0460">Magnesium</keyword>
<feature type="binding site" evidence="12">
    <location>
        <position position="257"/>
    </location>
    <ligand>
        <name>Mg(2+)</name>
        <dbReference type="ChEBI" id="CHEBI:18420"/>
    </ligand>
</feature>
<evidence type="ECO:0000256" key="13">
    <source>
        <dbReference type="RuleBase" id="RU366008"/>
    </source>
</evidence>
<dbReference type="Gene3D" id="3.90.850.10">
    <property type="entry name" value="Fumarylacetoacetase-like, C-terminal domain"/>
    <property type="match status" value="1"/>
</dbReference>
<evidence type="ECO:0000256" key="8">
    <source>
        <dbReference type="ARBA" id="ARBA00022878"/>
    </source>
</evidence>
<evidence type="ECO:0000256" key="2">
    <source>
        <dbReference type="ARBA" id="ARBA00010211"/>
    </source>
</evidence>
<evidence type="ECO:0000256" key="12">
    <source>
        <dbReference type="PIRSR" id="PIRSR605959-3"/>
    </source>
</evidence>
<dbReference type="GO" id="GO:1902000">
    <property type="term" value="P:homogentisate catabolic process"/>
    <property type="evidence" value="ECO:0007669"/>
    <property type="project" value="TreeGrafter"/>
</dbReference>
<feature type="binding site" evidence="11">
    <location>
        <position position="197"/>
    </location>
    <ligand>
        <name>substrate</name>
    </ligand>
</feature>
<feature type="active site" description="Proton acceptor" evidence="10">
    <location>
        <position position="188"/>
    </location>
</feature>
<feature type="binding site" evidence="12">
    <location>
        <position position="255"/>
    </location>
    <ligand>
        <name>Ca(2+)</name>
        <dbReference type="ChEBI" id="CHEBI:29108"/>
    </ligand>
</feature>
<evidence type="ECO:0000313" key="16">
    <source>
        <dbReference type="EMBL" id="SYW84043.1"/>
    </source>
</evidence>
<evidence type="ECO:0000256" key="9">
    <source>
        <dbReference type="ARBA" id="ARBA00023232"/>
    </source>
</evidence>
<feature type="binding site" evidence="12">
    <location>
        <position position="290"/>
    </location>
    <ligand>
        <name>Mg(2+)</name>
        <dbReference type="ChEBI" id="CHEBI:18420"/>
    </ligand>
</feature>
<comment type="similarity">
    <text evidence="2 13">Belongs to the FAH family.</text>
</comment>
<proteinExistence type="inferred from homology"/>
<keyword evidence="4 12" id="KW-0479">Metal-binding</keyword>
<evidence type="ECO:0000259" key="15">
    <source>
        <dbReference type="Pfam" id="PF09298"/>
    </source>
</evidence>
<feature type="binding site" evidence="12">
    <location>
        <position position="181"/>
    </location>
    <ligand>
        <name>Ca(2+)</name>
        <dbReference type="ChEBI" id="CHEBI:29108"/>
    </ligand>
</feature>
<evidence type="ECO:0000256" key="5">
    <source>
        <dbReference type="ARBA" id="ARBA00022801"/>
    </source>
</evidence>
<dbReference type="EMBL" id="ULHB01000162">
    <property type="protein sequence ID" value="SYW84043.1"/>
    <property type="molecule type" value="Genomic_DNA"/>
</dbReference>
<evidence type="ECO:0000259" key="14">
    <source>
        <dbReference type="Pfam" id="PF01557"/>
    </source>
</evidence>
<dbReference type="Pfam" id="PF01557">
    <property type="entry name" value="FAA_hydrolase"/>
    <property type="match status" value="1"/>
</dbReference>
<dbReference type="NCBIfam" id="TIGR01266">
    <property type="entry name" value="fum_ac_acetase"/>
    <property type="match status" value="1"/>
</dbReference>
<dbReference type="SUPFAM" id="SSF56529">
    <property type="entry name" value="FAH"/>
    <property type="match status" value="1"/>
</dbReference>
<dbReference type="EC" id="3.7.1.2" evidence="3 13"/>
<accession>A0A8H8TVX7</accession>
<keyword evidence="9 13" id="KW-0585">Phenylalanine catabolism</keyword>
<keyword evidence="5 13" id="KW-0378">Hydrolase</keyword>
<dbReference type="GO" id="GO:0004334">
    <property type="term" value="F:fumarylacetoacetase activity"/>
    <property type="evidence" value="ECO:0007669"/>
    <property type="project" value="UniProtKB-UniRule"/>
</dbReference>
<keyword evidence="6 12" id="KW-0106">Calcium</keyword>
<dbReference type="InterPro" id="IPR036462">
    <property type="entry name" value="Fumarylacetoacetase_N_sf"/>
</dbReference>
<feature type="binding site" evidence="11">
    <location>
        <position position="297"/>
    </location>
    <ligand>
        <name>substrate</name>
    </ligand>
</feature>
<feature type="binding site" evidence="11">
    <location>
        <position position="183"/>
    </location>
    <ligand>
        <name>substrate</name>
    </ligand>
</feature>
<dbReference type="InterPro" id="IPR011234">
    <property type="entry name" value="Fumarylacetoacetase-like_C"/>
</dbReference>
<keyword evidence="17" id="KW-1185">Reference proteome</keyword>
<evidence type="ECO:0000256" key="1">
    <source>
        <dbReference type="ARBA" id="ARBA00004782"/>
    </source>
</evidence>
<dbReference type="GO" id="GO:0006559">
    <property type="term" value="P:L-phenylalanine catabolic process"/>
    <property type="evidence" value="ECO:0007669"/>
    <property type="project" value="UniProtKB-UniRule"/>
</dbReference>
<organism evidence="16 17">
    <name type="scientific">Ustilago bromivora</name>
    <dbReference type="NCBI Taxonomy" id="307758"/>
    <lineage>
        <taxon>Eukaryota</taxon>
        <taxon>Fungi</taxon>
        <taxon>Dikarya</taxon>
        <taxon>Basidiomycota</taxon>
        <taxon>Ustilaginomycotina</taxon>
        <taxon>Ustilaginomycetes</taxon>
        <taxon>Ustilaginales</taxon>
        <taxon>Ustilaginaceae</taxon>
        <taxon>Ustilago</taxon>
    </lineage>
</organism>
<feature type="domain" description="Fumarylacetoacetase-like C-terminal" evidence="14">
    <location>
        <begin position="182"/>
        <end position="477"/>
    </location>
</feature>
<dbReference type="PANTHER" id="PTHR43069:SF2">
    <property type="entry name" value="FUMARYLACETOACETASE"/>
    <property type="match status" value="1"/>
</dbReference>
<evidence type="ECO:0000256" key="10">
    <source>
        <dbReference type="PIRSR" id="PIRSR605959-1"/>
    </source>
</evidence>
<dbReference type="PANTHER" id="PTHR43069">
    <property type="entry name" value="FUMARYLACETOACETASE"/>
    <property type="match status" value="1"/>
</dbReference>
<feature type="binding site" evidence="12">
    <location>
        <position position="310"/>
    </location>
    <ligand>
        <name>Mg(2+)</name>
        <dbReference type="ChEBI" id="CHEBI:18420"/>
    </ligand>
</feature>
<sequence length="485" mass="53698">MAKPSQHRVVAHHLSFLPPRSTCVKTTISAETKGDVATMKSFIEYPNDHPFSIHNLPYGSFYTNQDASSRRCGVAIGGCILDLQALSYTTFYPGVLPRDTFAGPTLNAFMSLDKDIWLVFRVQLQELLSKGSPINLETTIRASNAAPNVNAESHIVRPLFVDRLSEDTAMCLPCDIGDYSDFYSSLEHTYNCGVLIRGKEKAMQLNWRHLPVAYHSRASSIVPSGTPIHRPVGQKLKNKDDTQPVIEPCARLDFELEVGFFYGGQATKLGERLSLAQATDRVFGAFLLNDWSARDIQTWEYVPLGPFLSKNFASTISPWIVPIHALETFTFPGYDHNPPLLPYLEDANNTNFDIPLTVSIKPGSASDPKEGFTTISHSSLRHTYYTIRQMIAHHSTTGCPLKPGDLLRTGTLSAPGTEGYGSLLEKCEMGKRPFKVRISRGEEVERTFIQDGDTVKFEGTVKSSDEDWSIGFGQCVGTILAAIPL</sequence>
<reference evidence="16" key="1">
    <citation type="submission" date="2018-08" db="EMBL/GenBank/DDBJ databases">
        <authorList>
            <person name="Guldener U."/>
        </authorList>
    </citation>
    <scope>NUCLEOTIDE SEQUENCE</scope>
    <source>
        <strain evidence="16">UB2</strain>
    </source>
</reference>
<dbReference type="UniPathway" id="UPA00139">
    <property type="reaction ID" value="UER00341"/>
</dbReference>
<dbReference type="AlphaFoldDB" id="A0A8H8TVX7"/>
<feature type="domain" description="Fumarylacetoacetase N-terminal" evidence="15">
    <location>
        <begin position="54"/>
        <end position="146"/>
    </location>
</feature>
<dbReference type="Gene3D" id="2.30.30.230">
    <property type="entry name" value="Fumarylacetoacetase, N-terminal domain"/>
    <property type="match status" value="1"/>
</dbReference>
<dbReference type="GO" id="GO:0006572">
    <property type="term" value="P:L-tyrosine catabolic process"/>
    <property type="evidence" value="ECO:0007669"/>
    <property type="project" value="UniProtKB-UniRule"/>
</dbReference>
<dbReference type="GO" id="GO:0046872">
    <property type="term" value="F:metal ion binding"/>
    <property type="evidence" value="ECO:0007669"/>
    <property type="project" value="UniProtKB-UniRule"/>
</dbReference>
<evidence type="ECO:0000313" key="17">
    <source>
        <dbReference type="Proteomes" id="UP000658997"/>
    </source>
</evidence>
<feature type="binding site" evidence="12">
    <location>
        <position position="290"/>
    </location>
    <ligand>
        <name>Ca(2+)</name>
        <dbReference type="ChEBI" id="CHEBI:29108"/>
    </ligand>
</feature>
<dbReference type="Pfam" id="PF09298">
    <property type="entry name" value="FAA_hydrolase_N"/>
    <property type="match status" value="1"/>
</dbReference>
<dbReference type="SUPFAM" id="SSF63433">
    <property type="entry name" value="Fumarylacetoacetate hydrolase, FAH, N-terminal domain"/>
    <property type="match status" value="1"/>
</dbReference>
<feature type="binding site" evidence="11">
    <location>
        <position position="411"/>
    </location>
    <ligand>
        <name>substrate</name>
    </ligand>
</feature>
<dbReference type="InterPro" id="IPR036663">
    <property type="entry name" value="Fumarylacetoacetase_C_sf"/>
</dbReference>
<comment type="cofactor">
    <cofactor evidence="13">
        <name>Mg(2+)</name>
        <dbReference type="ChEBI" id="CHEBI:18420"/>
    </cofactor>
    <cofactor evidence="13">
        <name>Ca(2+)</name>
        <dbReference type="ChEBI" id="CHEBI:29108"/>
    </cofactor>
</comment>